<keyword evidence="1" id="KW-0812">Transmembrane</keyword>
<dbReference type="AlphaFoldDB" id="A0A0M6XZQ7"/>
<evidence type="ECO:0000313" key="2">
    <source>
        <dbReference type="EMBL" id="CTQ42917.1"/>
    </source>
</evidence>
<feature type="transmembrane region" description="Helical" evidence="1">
    <location>
        <begin position="73"/>
        <end position="94"/>
    </location>
</feature>
<reference evidence="3" key="1">
    <citation type="submission" date="2015-07" db="EMBL/GenBank/DDBJ databases">
        <authorList>
            <person name="Rodrigo-Torres Lidia"/>
            <person name="Arahal R.David."/>
        </authorList>
    </citation>
    <scope>NUCLEOTIDE SEQUENCE [LARGE SCALE GENOMIC DNA]</scope>
    <source>
        <strain evidence="3">CECT 4801</strain>
    </source>
</reference>
<feature type="transmembrane region" description="Helical" evidence="1">
    <location>
        <begin position="45"/>
        <end position="66"/>
    </location>
</feature>
<dbReference type="Proteomes" id="UP000048926">
    <property type="component" value="Unassembled WGS sequence"/>
</dbReference>
<gene>
    <name evidence="2" type="ORF">LAL4801_01354</name>
</gene>
<name>A0A0M6XZQ7_9HYPH</name>
<keyword evidence="3" id="KW-1185">Reference proteome</keyword>
<keyword evidence="1" id="KW-1133">Transmembrane helix</keyword>
<keyword evidence="1" id="KW-0472">Membrane</keyword>
<dbReference type="EMBL" id="CXST01000001">
    <property type="protein sequence ID" value="CTQ42917.1"/>
    <property type="molecule type" value="Genomic_DNA"/>
</dbReference>
<sequence>MAAGFAAAFAAAGFGVLLVEGFVATTDFAGAFASAALVAEADGLLVAGFTAAGFAEAVLAGDFAAAGFAAADFAAAGFAAAGLAGAALAAAGVADGDLAGDDLELAGFADVALEAGVRDVVLRRAVGFAAAFTAGFFGAPSLVSSVICVTPILSDMPPTSLPEGPARWEILQTAKRTYCAFVRCGWFLQEFQVFSVKARSRKDK</sequence>
<proteinExistence type="predicted"/>
<protein>
    <submittedName>
        <fullName evidence="2">Uncharacterized protein</fullName>
    </submittedName>
</protein>
<evidence type="ECO:0000256" key="1">
    <source>
        <dbReference type="SAM" id="Phobius"/>
    </source>
</evidence>
<feature type="transmembrane region" description="Helical" evidence="1">
    <location>
        <begin position="128"/>
        <end position="153"/>
    </location>
</feature>
<accession>A0A0M6XZQ7</accession>
<evidence type="ECO:0000313" key="3">
    <source>
        <dbReference type="Proteomes" id="UP000048926"/>
    </source>
</evidence>
<organism evidence="2 3">
    <name type="scientific">Roseibium aggregatum</name>
    <dbReference type="NCBI Taxonomy" id="187304"/>
    <lineage>
        <taxon>Bacteria</taxon>
        <taxon>Pseudomonadati</taxon>
        <taxon>Pseudomonadota</taxon>
        <taxon>Alphaproteobacteria</taxon>
        <taxon>Hyphomicrobiales</taxon>
        <taxon>Stappiaceae</taxon>
        <taxon>Roseibium</taxon>
    </lineage>
</organism>